<dbReference type="Pfam" id="PF03184">
    <property type="entry name" value="DDE_1"/>
    <property type="match status" value="1"/>
</dbReference>
<feature type="region of interest" description="Disordered" evidence="2">
    <location>
        <begin position="511"/>
        <end position="562"/>
    </location>
</feature>
<dbReference type="Pfam" id="PF14214">
    <property type="entry name" value="Helitron_like_N"/>
    <property type="match status" value="1"/>
</dbReference>
<feature type="domain" description="DNA helicase Pif1-like DEAD-box helicase" evidence="4">
    <location>
        <begin position="2081"/>
        <end position="2255"/>
    </location>
</feature>
<keyword evidence="1" id="KW-0547">Nucleotide-binding</keyword>
<keyword evidence="1" id="KW-0233">DNA recombination</keyword>
<name>Q2GUR6_CHAGB</name>
<dbReference type="GO" id="GO:0006310">
    <property type="term" value="P:DNA recombination"/>
    <property type="evidence" value="ECO:0007669"/>
    <property type="project" value="UniProtKB-KW"/>
</dbReference>
<dbReference type="InterPro" id="IPR018289">
    <property type="entry name" value="MULE_transposase_dom"/>
</dbReference>
<dbReference type="InterPro" id="IPR010285">
    <property type="entry name" value="DNA_helicase_pif1-like_DEAD"/>
</dbReference>
<protein>
    <recommendedName>
        <fullName evidence="1">ATP-dependent DNA helicase</fullName>
        <ecNumber evidence="1">5.6.2.3</ecNumber>
    </recommendedName>
</protein>
<dbReference type="EMBL" id="CH408033">
    <property type="protein sequence ID" value="EAQ87035.1"/>
    <property type="molecule type" value="Genomic_DNA"/>
</dbReference>
<comment type="cofactor">
    <cofactor evidence="1">
        <name>Mg(2+)</name>
        <dbReference type="ChEBI" id="CHEBI:18420"/>
    </cofactor>
</comment>
<reference evidence="9" key="1">
    <citation type="journal article" date="2015" name="Genome Announc.">
        <title>Draft genome sequence of the cellulolytic fungus Chaetomium globosum.</title>
        <authorList>
            <person name="Cuomo C.A."/>
            <person name="Untereiner W.A."/>
            <person name="Ma L.-J."/>
            <person name="Grabherr M."/>
            <person name="Birren B.W."/>
        </authorList>
    </citation>
    <scope>NUCLEOTIDE SEQUENCE [LARGE SCALE GENOMIC DNA]</scope>
    <source>
        <strain evidence="9">ATCC 6205 / CBS 148.51 / DSM 1962 / NBRC 6347 / NRRL 1970</strain>
    </source>
</reference>
<sequence length="2536" mass="285767">MRPCGPLPPPVVYATLDELSATVDAHAAKNGYKIVKNGINSGRARFRCAKGRKWASKAKPENVSHNHGWNDTTAFAQNGAQALKPHHEKIIELANSGIRPAQILSAIQADEIGVFGKDIHNLIQQHRRDELHGRSPLQTLYEDFLVSSDSEFEYQDARDAEGHVTSLTIAPKSGLELRSKNPHLLLFDSTYKTNYHSMPMFNGCGVTQENKTFNWAVIFVSGEKESDYKGALESAMRILQKYDIPDSGCIVSDRELALLKALSKSSWGMIPHLLCKWHVNMNVLAKTRQFFPAATRENGVYKRHPKFKEFLQEWSSLLAASTPEVYESLVTRFQDPSRHPEQAIKYALNTWLTPWKKNQRSALDINTAQSTNKTRTDINQAVFSWIRGQVSVHALELLSREISALPARNEPLKDTCGPCPLSTTHGPPCRHVLYSHLTSHGPLEMTQIHQHWWNYQSWTGSEESQVPLPLNPLKVKGKGRPVGAIATHKKGEGANGTKRLPSAFEIEQAEEQATAVPPSTAPAVMQSKGRKRKQAAVIPDAEEVTTTSENGGNTAEPKVTSTELGLRRIEQHGEDTYKPGTAAPRAYQRVIAGLEYVDPEVEDLHDAILADADTAKAADAEDDGLILLDASIATTPVPAMTVRENWVHRLLDRHPHLKTKYSRKYDYQRALCEDPEKISAWFARVQKTINEYGVLDVDIYNFDEAGFQMGVASTSNVVTRSDRRNRPVVIQSGNREWTTVIECINATGWALDPLIIFEGKVNISTWYEDSLLPKTWRIGVSDNGWTTNELTFEWLREVFEPQTRKRTVGQYRLLILDGHGSLLCVVRNCGAFLDLFQQADKPCSTAAPHFPQHPTPSRTISQRSSYQRSSCRAKRPVAFLAVVCVTLRILFWLQRMPVMAGFRCFNGGRCVAGSAEGVPALSRREKYRPVLRSSWQWQACVKLPGVPGSACGSSASTAAISAMSAIGRGESAALSLPDPVHLAPRQNLTHRVLASMYHEGGRLDTDTPEMAAARGQISAIQRQHRVQRRQGEEPSQTPTMSGLLRQQQPANAEDGPASAQQRDDAPSAVRDDEDNPQATQPQLPRVGRIPARHRPPPSSPPRSHGRQRGRPRLSRNLVGRPRGHRSAAVPPRDESPPRQFDEPGPRFTGGDQETPLLAEDIAVKRELDEALAAETMQRCLQNKLDFGAVPPELPQLEPLEELCIARVHVSVNVFTVYDASLRESVLANQRQVRGQQYKYRGHVVHFLRDVGKVYSELPLLPKDLDIVILRPRGSEAVEQMDRQFRNRFRVRRAAVETWLRFLADNHLGYRNFTCNYDLSQLPEDGDVFDQLNIHEVAESGGLPADSGPVEEPEEDREVVDEAAVPNMLIHGSELNQLQGRVNDRATEVNEQVPLESVDPQAAHQLQMPSIRRTPLDEFNQKHALLSLACPTLFPRGVADFDGRFAKHHSFRFIALNTLMRQQARGHSRFYVSKNHRTPLTKEALQEALADPDTPEAQAILNRISRYAGVIKDTRPFWYRRRRECKSFAHCLGVPSAFITLSPADLHWQSLYQHMPEYEEWKALDEPRRMAKSRRLLRENPHIAAWHFHSRNSLCRKIVLKKKFNVPDFWYRYEWQGRGSSHSHGLYWFHGSPAPDMATPEARERFARIWGYHVTAVSPQQEQGADEGNPLSVDPLETPVTWEWLNRIVNRCQRHHCSSTYCLRVTKEDAQRAREAAGEIVGEERPAPEPTCRFLFPRPVRGAAEVIEMAGKGWWSFEAERNDTHLNQYNPLLSLCWLANTDCSPCTSAEAVINHAAKYCSKSETQTSTYAQIAQSILPHISDNNPMISFVSKMMNKLIGERDYSAQEICHILLGLPLQEDSRVVQSVDCRPRERHARAIDITADGDIEESRTVYEKYLRRPDHMEDVSYFEFLQNWNFKARNPVRWAIWQAPALPRVLYYYPRYKPVRSHQQYSDFCRVKLLLSHPHRQTEDLSQVDDRQFDNHASAYRYCLEHHDHPDDHYGTVDEPDPSPDEEEFEPKGDAGDITLEDWQEVARLVPDIELPDERADLLGRRDLDAQLRGETPGNYDVEDMPLTARDTVNTQQRQVYDTIMRHFRAKNENRRPPPLRLQIDGEGGTGKSYMVKVISSHLQAKAASYGRPSPVVRAASTGVASNQIGGQTLHSLLRLPVDGNYRSLSETPTTLNALQRRFRGIHYLVIDEKSMLGLKTLAWIDQHLREVFPENRDEFFGGLSVILIGDFFQLPPVLNKPLYSTRDDLKDIEMVGRNAYLSFDKSVFLTTIQRQQGEDQAPFRRALEELRKADVSVPSWELLASRCSVKLSPEEVDSFADALRIYPTKAQVVEYNHQHMLGLDSPAIQVEAKHEGVGAEKVESSNAGNLAKRLPLCVDCRVILTRNLWADVGLVNGAQGTVYDISWKEGAGVLRDPPEVIMVAFDDYGGPAFTMPNGSRSVGITLDKVVCDISAPEFASGLSYVAVSRVKTLGGLMFERPLDHSRIYRETPSRAMGVEGEELRIDGEGEVLLISTPPPRQLPGKSY</sequence>
<keyword evidence="1" id="KW-0378">Hydrolase</keyword>
<feature type="compositionally biased region" description="Basic residues" evidence="2">
    <location>
        <begin position="1103"/>
        <end position="1113"/>
    </location>
</feature>
<evidence type="ECO:0000313" key="8">
    <source>
        <dbReference type="EMBL" id="EAQ87035.1"/>
    </source>
</evidence>
<dbReference type="Pfam" id="PF10551">
    <property type="entry name" value="MULE"/>
    <property type="match status" value="1"/>
</dbReference>
<dbReference type="InterPro" id="IPR025476">
    <property type="entry name" value="Helitron_helicase-like"/>
</dbReference>
<dbReference type="GO" id="GO:0005524">
    <property type="term" value="F:ATP binding"/>
    <property type="evidence" value="ECO:0007669"/>
    <property type="project" value="UniProtKB-KW"/>
</dbReference>
<feature type="domain" description="MULE transposase" evidence="5">
    <location>
        <begin position="185"/>
        <end position="282"/>
    </location>
</feature>
<evidence type="ECO:0000259" key="7">
    <source>
        <dbReference type="Pfam" id="PF20209"/>
    </source>
</evidence>
<dbReference type="SUPFAM" id="SSF52540">
    <property type="entry name" value="P-loop containing nucleoside triphosphate hydrolases"/>
    <property type="match status" value="2"/>
</dbReference>
<dbReference type="HOGENOM" id="CLU_228281_0_0_1"/>
<feature type="compositionally biased region" description="Polar residues" evidence="2">
    <location>
        <begin position="544"/>
        <end position="562"/>
    </location>
</feature>
<keyword evidence="1" id="KW-0227">DNA damage</keyword>
<feature type="compositionally biased region" description="Acidic residues" evidence="2">
    <location>
        <begin position="2006"/>
        <end position="2017"/>
    </location>
</feature>
<dbReference type="eggNOG" id="KOG0987">
    <property type="taxonomic scope" value="Eukaryota"/>
</dbReference>
<keyword evidence="1" id="KW-0234">DNA repair</keyword>
<gene>
    <name evidence="8" type="ORF">CHGG_08288</name>
</gene>
<dbReference type="GO" id="GO:0003676">
    <property type="term" value="F:nucleic acid binding"/>
    <property type="evidence" value="ECO:0007669"/>
    <property type="project" value="InterPro"/>
</dbReference>
<evidence type="ECO:0000313" key="9">
    <source>
        <dbReference type="Proteomes" id="UP000001056"/>
    </source>
</evidence>
<feature type="region of interest" description="Disordered" evidence="2">
    <location>
        <begin position="1020"/>
        <end position="1154"/>
    </location>
</feature>
<evidence type="ECO:0000256" key="2">
    <source>
        <dbReference type="SAM" id="MobiDB-lite"/>
    </source>
</evidence>
<comment type="similarity">
    <text evidence="1">Belongs to the helicase family.</text>
</comment>
<evidence type="ECO:0000259" key="4">
    <source>
        <dbReference type="Pfam" id="PF05970"/>
    </source>
</evidence>
<dbReference type="GeneID" id="4394502"/>
<dbReference type="PANTHER" id="PTHR47642">
    <property type="entry name" value="ATP-DEPENDENT DNA HELICASE"/>
    <property type="match status" value="1"/>
</dbReference>
<evidence type="ECO:0000259" key="6">
    <source>
        <dbReference type="Pfam" id="PF14214"/>
    </source>
</evidence>
<keyword evidence="1" id="KW-0067">ATP-binding</keyword>
<organism evidence="8 9">
    <name type="scientific">Chaetomium globosum (strain ATCC 6205 / CBS 148.51 / DSM 1962 / NBRC 6347 / NRRL 1970)</name>
    <name type="common">Soil fungus</name>
    <dbReference type="NCBI Taxonomy" id="306901"/>
    <lineage>
        <taxon>Eukaryota</taxon>
        <taxon>Fungi</taxon>
        <taxon>Dikarya</taxon>
        <taxon>Ascomycota</taxon>
        <taxon>Pezizomycotina</taxon>
        <taxon>Sordariomycetes</taxon>
        <taxon>Sordariomycetidae</taxon>
        <taxon>Sordariales</taxon>
        <taxon>Chaetomiaceae</taxon>
        <taxon>Chaetomium</taxon>
    </lineage>
</organism>
<comment type="catalytic activity">
    <reaction evidence="1">
        <text>ATP + H2O = ADP + phosphate + H(+)</text>
        <dbReference type="Rhea" id="RHEA:13065"/>
        <dbReference type="ChEBI" id="CHEBI:15377"/>
        <dbReference type="ChEBI" id="CHEBI:15378"/>
        <dbReference type="ChEBI" id="CHEBI:30616"/>
        <dbReference type="ChEBI" id="CHEBI:43474"/>
        <dbReference type="ChEBI" id="CHEBI:456216"/>
        <dbReference type="EC" id="5.6.2.3"/>
    </reaction>
</comment>
<dbReference type="Gene3D" id="3.40.50.300">
    <property type="entry name" value="P-loop containing nucleotide triphosphate hydrolases"/>
    <property type="match status" value="1"/>
</dbReference>
<dbReference type="InterPro" id="IPR051055">
    <property type="entry name" value="PIF1_helicase"/>
</dbReference>
<keyword evidence="9" id="KW-1185">Reference proteome</keyword>
<dbReference type="InterPro" id="IPR046700">
    <property type="entry name" value="DUF6570"/>
</dbReference>
<keyword evidence="1" id="KW-0347">Helicase</keyword>
<feature type="domain" description="DUF6570" evidence="7">
    <location>
        <begin position="1178"/>
        <end position="1317"/>
    </location>
</feature>
<evidence type="ECO:0000259" key="3">
    <source>
        <dbReference type="Pfam" id="PF03184"/>
    </source>
</evidence>
<evidence type="ECO:0000256" key="1">
    <source>
        <dbReference type="RuleBase" id="RU363044"/>
    </source>
</evidence>
<feature type="domain" description="DDE-1" evidence="3">
    <location>
        <begin position="735"/>
        <end position="822"/>
    </location>
</feature>
<dbReference type="VEuPathDB" id="FungiDB:CHGG_08288"/>
<dbReference type="GO" id="GO:0006281">
    <property type="term" value="P:DNA repair"/>
    <property type="evidence" value="ECO:0007669"/>
    <property type="project" value="UniProtKB-KW"/>
</dbReference>
<feature type="domain" description="Helitron helicase-like" evidence="6">
    <location>
        <begin position="1442"/>
        <end position="1626"/>
    </location>
</feature>
<dbReference type="OrthoDB" id="4917215at2759"/>
<dbReference type="RefSeq" id="XP_001225944.1">
    <property type="nucleotide sequence ID" value="XM_001225943.1"/>
</dbReference>
<feature type="compositionally biased region" description="Low complexity" evidence="2">
    <location>
        <begin position="513"/>
        <end position="524"/>
    </location>
</feature>
<dbReference type="GO" id="GO:0000723">
    <property type="term" value="P:telomere maintenance"/>
    <property type="evidence" value="ECO:0007669"/>
    <property type="project" value="InterPro"/>
</dbReference>
<dbReference type="InterPro" id="IPR027417">
    <property type="entry name" value="P-loop_NTPase"/>
</dbReference>
<dbReference type="Proteomes" id="UP000001056">
    <property type="component" value="Unassembled WGS sequence"/>
</dbReference>
<proteinExistence type="inferred from homology"/>
<dbReference type="GO" id="GO:0043139">
    <property type="term" value="F:5'-3' DNA helicase activity"/>
    <property type="evidence" value="ECO:0007669"/>
    <property type="project" value="UniProtKB-EC"/>
</dbReference>
<feature type="compositionally biased region" description="Basic and acidic residues" evidence="2">
    <location>
        <begin position="1131"/>
        <end position="1144"/>
    </location>
</feature>
<dbReference type="EC" id="5.6.2.3" evidence="1"/>
<dbReference type="Pfam" id="PF20209">
    <property type="entry name" value="DUF6570"/>
    <property type="match status" value="1"/>
</dbReference>
<evidence type="ECO:0000259" key="5">
    <source>
        <dbReference type="Pfam" id="PF10551"/>
    </source>
</evidence>
<feature type="region of interest" description="Disordered" evidence="2">
    <location>
        <begin position="1998"/>
        <end position="2022"/>
    </location>
</feature>
<accession>Q2GUR6</accession>
<dbReference type="InterPro" id="IPR004875">
    <property type="entry name" value="DDE_SF_endonuclease_dom"/>
</dbReference>
<feature type="compositionally biased region" description="Polar residues" evidence="2">
    <location>
        <begin position="1033"/>
        <end position="1050"/>
    </location>
</feature>
<dbReference type="PANTHER" id="PTHR47642:SF6">
    <property type="entry name" value="ATP-DEPENDENT DNA HELICASE"/>
    <property type="match status" value="1"/>
</dbReference>
<dbReference type="GO" id="GO:0016887">
    <property type="term" value="F:ATP hydrolysis activity"/>
    <property type="evidence" value="ECO:0007669"/>
    <property type="project" value="RHEA"/>
</dbReference>
<dbReference type="Pfam" id="PF05970">
    <property type="entry name" value="PIF1"/>
    <property type="match status" value="1"/>
</dbReference>
<dbReference type="InParanoid" id="Q2GUR6"/>